<reference evidence="1" key="1">
    <citation type="submission" date="2022-12" db="EMBL/GenBank/DDBJ databases">
        <title>Draft genome assemblies for two species of Escallonia (Escalloniales).</title>
        <authorList>
            <person name="Chanderbali A."/>
            <person name="Dervinis C."/>
            <person name="Anghel I."/>
            <person name="Soltis D."/>
            <person name="Soltis P."/>
            <person name="Zapata F."/>
        </authorList>
    </citation>
    <scope>NUCLEOTIDE SEQUENCE</scope>
    <source>
        <strain evidence="1">UCBG92.1500</strain>
        <tissue evidence="1">Leaf</tissue>
    </source>
</reference>
<keyword evidence="2" id="KW-1185">Reference proteome</keyword>
<evidence type="ECO:0000313" key="2">
    <source>
        <dbReference type="Proteomes" id="UP001187471"/>
    </source>
</evidence>
<accession>A0AA88UCR1</accession>
<dbReference type="AlphaFoldDB" id="A0AA88UCR1"/>
<sequence>MAALPPMPTLSVIPSLPKATLPPLPAMPTLPKAALQPSPAITLPTSPMTLPTAPTTLPKPTLRPYQTLKFLFAKPNIASHAHCPEGNTASFASHFIAHHPNLNSFNPNHYSNLAQYSFLLFTSFHHQPIHAADGDFALTANCPREVG</sequence>
<name>A0AA88UCR1_9ASTE</name>
<comment type="caution">
    <text evidence="1">The sequence shown here is derived from an EMBL/GenBank/DDBJ whole genome shotgun (WGS) entry which is preliminary data.</text>
</comment>
<dbReference type="EMBL" id="JAVXUO010001698">
    <property type="protein sequence ID" value="KAK2979919.1"/>
    <property type="molecule type" value="Genomic_DNA"/>
</dbReference>
<feature type="non-terminal residue" evidence="1">
    <location>
        <position position="1"/>
    </location>
</feature>
<protein>
    <submittedName>
        <fullName evidence="1">Uncharacterized protein</fullName>
    </submittedName>
</protein>
<dbReference type="Proteomes" id="UP001187471">
    <property type="component" value="Unassembled WGS sequence"/>
</dbReference>
<evidence type="ECO:0000313" key="1">
    <source>
        <dbReference type="EMBL" id="KAK2979919.1"/>
    </source>
</evidence>
<proteinExistence type="predicted"/>
<organism evidence="1 2">
    <name type="scientific">Escallonia rubra</name>
    <dbReference type="NCBI Taxonomy" id="112253"/>
    <lineage>
        <taxon>Eukaryota</taxon>
        <taxon>Viridiplantae</taxon>
        <taxon>Streptophyta</taxon>
        <taxon>Embryophyta</taxon>
        <taxon>Tracheophyta</taxon>
        <taxon>Spermatophyta</taxon>
        <taxon>Magnoliopsida</taxon>
        <taxon>eudicotyledons</taxon>
        <taxon>Gunneridae</taxon>
        <taxon>Pentapetalae</taxon>
        <taxon>asterids</taxon>
        <taxon>campanulids</taxon>
        <taxon>Escalloniales</taxon>
        <taxon>Escalloniaceae</taxon>
        <taxon>Escallonia</taxon>
    </lineage>
</organism>
<gene>
    <name evidence="1" type="ORF">RJ640_029582</name>
</gene>